<proteinExistence type="predicted"/>
<protein>
    <submittedName>
        <fullName evidence="1">Uncharacterized protein</fullName>
    </submittedName>
</protein>
<dbReference type="Proteomes" id="UP001620626">
    <property type="component" value="Unassembled WGS sequence"/>
</dbReference>
<evidence type="ECO:0000313" key="2">
    <source>
        <dbReference type="Proteomes" id="UP001620626"/>
    </source>
</evidence>
<organism evidence="1 2">
    <name type="scientific">Heterodera trifolii</name>
    <dbReference type="NCBI Taxonomy" id="157864"/>
    <lineage>
        <taxon>Eukaryota</taxon>
        <taxon>Metazoa</taxon>
        <taxon>Ecdysozoa</taxon>
        <taxon>Nematoda</taxon>
        <taxon>Chromadorea</taxon>
        <taxon>Rhabditida</taxon>
        <taxon>Tylenchina</taxon>
        <taxon>Tylenchomorpha</taxon>
        <taxon>Tylenchoidea</taxon>
        <taxon>Heteroderidae</taxon>
        <taxon>Heteroderinae</taxon>
        <taxon>Heterodera</taxon>
    </lineage>
</organism>
<evidence type="ECO:0000313" key="1">
    <source>
        <dbReference type="EMBL" id="KAL3115962.1"/>
    </source>
</evidence>
<dbReference type="AlphaFoldDB" id="A0ABD2LM27"/>
<dbReference type="EMBL" id="JBICBT010000362">
    <property type="protein sequence ID" value="KAL3115962.1"/>
    <property type="molecule type" value="Genomic_DNA"/>
</dbReference>
<comment type="caution">
    <text evidence="1">The sequence shown here is derived from an EMBL/GenBank/DDBJ whole genome shotgun (WGS) entry which is preliminary data.</text>
</comment>
<gene>
    <name evidence="1" type="ORF">niasHT_007262</name>
</gene>
<keyword evidence="2" id="KW-1185">Reference proteome</keyword>
<accession>A0ABD2LM27</accession>
<sequence>MKVFSVVANHSAVRQMSVGHVFGSIILQLATYASPTQVVLPMSRSVGCPMAIWPNDRFTCHPSSDVWPFRSLQFEMKEGIALISL</sequence>
<reference evidence="1 2" key="1">
    <citation type="submission" date="2024-10" db="EMBL/GenBank/DDBJ databases">
        <authorList>
            <person name="Kim D."/>
        </authorList>
    </citation>
    <scope>NUCLEOTIDE SEQUENCE [LARGE SCALE GENOMIC DNA]</scope>
    <source>
        <strain evidence="1">BH-2024</strain>
    </source>
</reference>
<name>A0ABD2LM27_9BILA</name>